<dbReference type="SUPFAM" id="SSF56219">
    <property type="entry name" value="DNase I-like"/>
    <property type="match status" value="1"/>
</dbReference>
<keyword evidence="2" id="KW-0269">Exonuclease</keyword>
<feature type="domain" description="Endonuclease/exonuclease/phosphatase" evidence="1">
    <location>
        <begin position="36"/>
        <end position="334"/>
    </location>
</feature>
<dbReference type="GO" id="GO:0004519">
    <property type="term" value="F:endonuclease activity"/>
    <property type="evidence" value="ECO:0007669"/>
    <property type="project" value="UniProtKB-KW"/>
</dbReference>
<name>A0A239KL62_9RHOB</name>
<keyword evidence="2" id="KW-0378">Hydrolase</keyword>
<dbReference type="Pfam" id="PF03372">
    <property type="entry name" value="Exo_endo_phos"/>
    <property type="match status" value="1"/>
</dbReference>
<keyword evidence="3" id="KW-1185">Reference proteome</keyword>
<dbReference type="InterPro" id="IPR005135">
    <property type="entry name" value="Endo/exonuclease/phosphatase"/>
</dbReference>
<dbReference type="OrthoDB" id="6199360at2"/>
<reference evidence="2 3" key="1">
    <citation type="submission" date="2017-06" db="EMBL/GenBank/DDBJ databases">
        <authorList>
            <person name="Kim H.J."/>
            <person name="Triplett B.A."/>
        </authorList>
    </citation>
    <scope>NUCLEOTIDE SEQUENCE [LARGE SCALE GENOMIC DNA]</scope>
    <source>
        <strain evidence="2 3">DSM 29339</strain>
    </source>
</reference>
<dbReference type="RefSeq" id="WP_089234420.1">
    <property type="nucleotide sequence ID" value="NZ_FZOY01000007.1"/>
</dbReference>
<evidence type="ECO:0000313" key="2">
    <source>
        <dbReference type="EMBL" id="SNT19117.1"/>
    </source>
</evidence>
<keyword evidence="2" id="KW-0255">Endonuclease</keyword>
<dbReference type="Gene3D" id="3.60.10.10">
    <property type="entry name" value="Endonuclease/exonuclease/phosphatase"/>
    <property type="match status" value="1"/>
</dbReference>
<sequence>MRIATYNVEWMNALFDDDGEPLADEEWSARYNVTRAGQLEALGIVFAALDADAVLIVEAPDTNRRRSTVRALERFAEVFELRQRRAVIGFQNHTEQEIALLFDPDVLTAEHAPLGEFAGKKGAGDAPRFDGSFQIDLDIDATLDVVQFSKPPLELALRTTEGFAFRMIGVHVKSKAPHGARGSAEIMRRAIANRRKQLAQCIWLRQRVDEIIAAGDPLIVLGDFNDGPGLDEYEELFGRSGVDIVQGLERPTPEQLYDPHANPALLRPTAARPSTARFFNDVEKRYFSALLDYVMISQPLREYAPDWRIWHPFDDPRIFQVPELRDALLDASDHFPVTLDLDLRASAIGGGSL</sequence>
<dbReference type="AlphaFoldDB" id="A0A239KL62"/>
<evidence type="ECO:0000313" key="3">
    <source>
        <dbReference type="Proteomes" id="UP000198426"/>
    </source>
</evidence>
<accession>A0A239KL62</accession>
<evidence type="ECO:0000259" key="1">
    <source>
        <dbReference type="Pfam" id="PF03372"/>
    </source>
</evidence>
<proteinExistence type="predicted"/>
<dbReference type="GO" id="GO:0004527">
    <property type="term" value="F:exonuclease activity"/>
    <property type="evidence" value="ECO:0007669"/>
    <property type="project" value="UniProtKB-KW"/>
</dbReference>
<keyword evidence="2" id="KW-0540">Nuclease</keyword>
<protein>
    <submittedName>
        <fullName evidence="2">Endonuclease/Exonuclease/phosphatase family protein</fullName>
    </submittedName>
</protein>
<dbReference type="InterPro" id="IPR036691">
    <property type="entry name" value="Endo/exonu/phosph_ase_sf"/>
</dbReference>
<gene>
    <name evidence="2" type="ORF">SAMN05421757_107211</name>
</gene>
<organism evidence="2 3">
    <name type="scientific">Tropicimonas sediminicola</name>
    <dbReference type="NCBI Taxonomy" id="1031541"/>
    <lineage>
        <taxon>Bacteria</taxon>
        <taxon>Pseudomonadati</taxon>
        <taxon>Pseudomonadota</taxon>
        <taxon>Alphaproteobacteria</taxon>
        <taxon>Rhodobacterales</taxon>
        <taxon>Roseobacteraceae</taxon>
        <taxon>Tropicimonas</taxon>
    </lineage>
</organism>
<dbReference type="Proteomes" id="UP000198426">
    <property type="component" value="Unassembled WGS sequence"/>
</dbReference>
<dbReference type="EMBL" id="FZOY01000007">
    <property type="protein sequence ID" value="SNT19117.1"/>
    <property type="molecule type" value="Genomic_DNA"/>
</dbReference>